<dbReference type="Proteomes" id="UP000007490">
    <property type="component" value="Chromosome"/>
</dbReference>
<evidence type="ECO:0000313" key="2">
    <source>
        <dbReference type="Proteomes" id="UP000007490"/>
    </source>
</evidence>
<reference evidence="1 2" key="2">
    <citation type="journal article" date="2014" name="Int. J. Syst. Evol. Microbiol.">
        <title>Methanobacterium paludis sp. nov. and a novel strain of Methanobacterium lacus isolated from northern peatlands.</title>
        <authorList>
            <person name="Cadillo-Quiroz H."/>
            <person name="Brauer S.L."/>
            <person name="Goodson N."/>
            <person name="Yavitt J.B."/>
            <person name="Zinder S.H."/>
        </authorList>
    </citation>
    <scope>NUCLEOTIDE SEQUENCE [LARGE SCALE GENOMIC DNA]</scope>
    <source>
        <strain evidence="1 2">AL-21</strain>
    </source>
</reference>
<dbReference type="eggNOG" id="arCOG11274">
    <property type="taxonomic scope" value="Archaea"/>
</dbReference>
<reference evidence="2" key="1">
    <citation type="submission" date="2011-02" db="EMBL/GenBank/DDBJ databases">
        <title>Complete sequence of Methanobacterium sp. AL-21.</title>
        <authorList>
            <consortium name="US DOE Joint Genome Institute"/>
            <person name="Lucas S."/>
            <person name="Copeland A."/>
            <person name="Lapidus A."/>
            <person name="Cheng J.-F."/>
            <person name="Goodwin L."/>
            <person name="Pitluck S."/>
            <person name="Chertkov O."/>
            <person name="Detter J.C."/>
            <person name="Han C."/>
            <person name="Tapia R."/>
            <person name="Land M."/>
            <person name="Hauser L."/>
            <person name="Kyrpides N."/>
            <person name="Ivanova N."/>
            <person name="Mikhailova N."/>
            <person name="Pagani I."/>
            <person name="Cadillo-Quiroz H."/>
            <person name="Imachi H."/>
            <person name="Zinder S."/>
            <person name="Liu W."/>
            <person name="Woyke T."/>
        </authorList>
    </citation>
    <scope>NUCLEOTIDE SEQUENCE [LARGE SCALE GENOMIC DNA]</scope>
    <source>
        <strain evidence="2">AL-21</strain>
    </source>
</reference>
<proteinExistence type="predicted"/>
<dbReference type="KEGG" id="mel:Metbo_1803"/>
<accession>F0TA75</accession>
<protein>
    <submittedName>
        <fullName evidence="1">Uncharacterized protein</fullName>
    </submittedName>
</protein>
<keyword evidence="2" id="KW-1185">Reference proteome</keyword>
<sequence>MGLCLGFYGDVQVTMLGMTKRQFLKRTKECLDAQGIHVLNISELIDLERSGKINEKESYERIMAIMKDIESIFAGYERLNPPSDCYDTKSKILTSIILLQEAAAAFYEYILTIIKYQSKDSSKLEKAYLLLNKFREAFKPLNNSINPLL</sequence>
<evidence type="ECO:0000313" key="1">
    <source>
        <dbReference type="EMBL" id="ADZ10025.1"/>
    </source>
</evidence>
<name>F0TA75_METLA</name>
<organism evidence="1 2">
    <name type="scientific">Methanobacterium lacus (strain AL-21)</name>
    <dbReference type="NCBI Taxonomy" id="877455"/>
    <lineage>
        <taxon>Archaea</taxon>
        <taxon>Methanobacteriati</taxon>
        <taxon>Methanobacteriota</taxon>
        <taxon>Methanomada group</taxon>
        <taxon>Methanobacteria</taxon>
        <taxon>Methanobacteriales</taxon>
        <taxon>Methanobacteriaceae</taxon>
        <taxon>Methanobacterium</taxon>
    </lineage>
</organism>
<dbReference type="HOGENOM" id="CLU_1860704_0_0_2"/>
<dbReference type="AlphaFoldDB" id="F0TA75"/>
<dbReference type="EMBL" id="CP002551">
    <property type="protein sequence ID" value="ADZ10025.1"/>
    <property type="molecule type" value="Genomic_DNA"/>
</dbReference>
<gene>
    <name evidence="1" type="ordered locus">Metbo_1803</name>
</gene>